<feature type="transmembrane region" description="Helical" evidence="1">
    <location>
        <begin position="33"/>
        <end position="58"/>
    </location>
</feature>
<keyword evidence="1" id="KW-1133">Transmembrane helix</keyword>
<dbReference type="EMBL" id="JAGQLK010000195">
    <property type="protein sequence ID" value="MCA9383973.1"/>
    <property type="molecule type" value="Genomic_DNA"/>
</dbReference>
<feature type="non-terminal residue" evidence="2">
    <location>
        <position position="90"/>
    </location>
</feature>
<keyword evidence="1" id="KW-0472">Membrane</keyword>
<reference evidence="2" key="1">
    <citation type="submission" date="2020-04" db="EMBL/GenBank/DDBJ databases">
        <authorList>
            <person name="Zhang T."/>
        </authorList>
    </citation>
    <scope>NUCLEOTIDE SEQUENCE</scope>
    <source>
        <strain evidence="2">HKST-UBA14</strain>
    </source>
</reference>
<keyword evidence="1" id="KW-0812">Transmembrane</keyword>
<evidence type="ECO:0000313" key="2">
    <source>
        <dbReference type="EMBL" id="MCA9383973.1"/>
    </source>
</evidence>
<name>A0A955L795_9BACT</name>
<accession>A0A955L795</accession>
<organism evidence="2 3">
    <name type="scientific">Candidatus Dojkabacteria bacterium</name>
    <dbReference type="NCBI Taxonomy" id="2099670"/>
    <lineage>
        <taxon>Bacteria</taxon>
        <taxon>Candidatus Dojkabacteria</taxon>
    </lineage>
</organism>
<comment type="caution">
    <text evidence="2">The sequence shown here is derived from an EMBL/GenBank/DDBJ whole genome shotgun (WGS) entry which is preliminary data.</text>
</comment>
<reference evidence="2" key="2">
    <citation type="journal article" date="2021" name="Microbiome">
        <title>Successional dynamics and alternative stable states in a saline activated sludge microbial community over 9 years.</title>
        <authorList>
            <person name="Wang Y."/>
            <person name="Ye J."/>
            <person name="Ju F."/>
            <person name="Liu L."/>
            <person name="Boyd J.A."/>
            <person name="Deng Y."/>
            <person name="Parks D.H."/>
            <person name="Jiang X."/>
            <person name="Yin X."/>
            <person name="Woodcroft B.J."/>
            <person name="Tyson G.W."/>
            <person name="Hugenholtz P."/>
            <person name="Polz M.F."/>
            <person name="Zhang T."/>
        </authorList>
    </citation>
    <scope>NUCLEOTIDE SEQUENCE</scope>
    <source>
        <strain evidence="2">HKST-UBA14</strain>
    </source>
</reference>
<feature type="transmembrane region" description="Helical" evidence="1">
    <location>
        <begin position="65"/>
        <end position="89"/>
    </location>
</feature>
<evidence type="ECO:0000313" key="3">
    <source>
        <dbReference type="Proteomes" id="UP000783287"/>
    </source>
</evidence>
<feature type="transmembrane region" description="Helical" evidence="1">
    <location>
        <begin position="5"/>
        <end position="27"/>
    </location>
</feature>
<proteinExistence type="predicted"/>
<dbReference type="AlphaFoldDB" id="A0A955L795"/>
<gene>
    <name evidence="2" type="ORF">KC909_06450</name>
</gene>
<protein>
    <submittedName>
        <fullName evidence="2">Uncharacterized protein</fullName>
    </submittedName>
</protein>
<sequence>MFSFVFAAIAVLLSAFEIFILFIPDIYIFGHGFIGLIGLLILLFLQSIFIVTYVLIYTSKLKLRLIWILALQNILNGILFVLLMINLIIV</sequence>
<dbReference type="Proteomes" id="UP000783287">
    <property type="component" value="Unassembled WGS sequence"/>
</dbReference>
<evidence type="ECO:0000256" key="1">
    <source>
        <dbReference type="SAM" id="Phobius"/>
    </source>
</evidence>